<dbReference type="FunCoup" id="A0A2V0NKU9">
    <property type="interactions" value="874"/>
</dbReference>
<dbReference type="InterPro" id="IPR036742">
    <property type="entry name" value="ATP_synth_F1_esu_sf_mt"/>
</dbReference>
<organism evidence="2 3">
    <name type="scientific">Raphidocelis subcapitata</name>
    <dbReference type="NCBI Taxonomy" id="307507"/>
    <lineage>
        <taxon>Eukaryota</taxon>
        <taxon>Viridiplantae</taxon>
        <taxon>Chlorophyta</taxon>
        <taxon>core chlorophytes</taxon>
        <taxon>Chlorophyceae</taxon>
        <taxon>CS clade</taxon>
        <taxon>Sphaeropleales</taxon>
        <taxon>Selenastraceae</taxon>
        <taxon>Raphidocelis</taxon>
    </lineage>
</organism>
<dbReference type="CDD" id="cd12153">
    <property type="entry name" value="F1-ATPase_epsilon"/>
    <property type="match status" value="1"/>
</dbReference>
<comment type="similarity">
    <text evidence="1">Belongs to the eukaryotic ATPase epsilon family.</text>
</comment>
<dbReference type="STRING" id="307507.A0A2V0NKU9"/>
<dbReference type="GO" id="GO:0045259">
    <property type="term" value="C:proton-transporting ATP synthase complex"/>
    <property type="evidence" value="ECO:0007669"/>
    <property type="project" value="InterPro"/>
</dbReference>
<dbReference type="OrthoDB" id="269124at2759"/>
<dbReference type="Gene3D" id="1.10.1620.20">
    <property type="entry name" value="ATP synthase, F1 complex, epsilon subunit superfamily, mitochondrial"/>
    <property type="match status" value="1"/>
</dbReference>
<evidence type="ECO:0008006" key="4">
    <source>
        <dbReference type="Google" id="ProtNLM"/>
    </source>
</evidence>
<dbReference type="Proteomes" id="UP000247498">
    <property type="component" value="Unassembled WGS sequence"/>
</dbReference>
<dbReference type="GO" id="GO:0046933">
    <property type="term" value="F:proton-transporting ATP synthase activity, rotational mechanism"/>
    <property type="evidence" value="ECO:0007669"/>
    <property type="project" value="InterPro"/>
</dbReference>
<dbReference type="GO" id="GO:0042776">
    <property type="term" value="P:proton motive force-driven mitochondrial ATP synthesis"/>
    <property type="evidence" value="ECO:0007669"/>
    <property type="project" value="TreeGrafter"/>
</dbReference>
<gene>
    <name evidence="2" type="ORF">Rsub_00693</name>
</gene>
<keyword evidence="3" id="KW-1185">Reference proteome</keyword>
<evidence type="ECO:0000256" key="1">
    <source>
        <dbReference type="ARBA" id="ARBA00009502"/>
    </source>
</evidence>
<proteinExistence type="inferred from homology"/>
<dbReference type="AlphaFoldDB" id="A0A2V0NKU9"/>
<dbReference type="EMBL" id="BDRX01000003">
    <property type="protein sequence ID" value="GBF87981.1"/>
    <property type="molecule type" value="Genomic_DNA"/>
</dbReference>
<evidence type="ECO:0000313" key="2">
    <source>
        <dbReference type="EMBL" id="GBF87981.1"/>
    </source>
</evidence>
<dbReference type="InParanoid" id="A0A2V0NKU9"/>
<dbReference type="PANTHER" id="PTHR12448:SF0">
    <property type="entry name" value="ATP SYNTHASE SUBUNIT EPSILON, MITOCHONDRIAL"/>
    <property type="match status" value="1"/>
</dbReference>
<comment type="caution">
    <text evidence="2">The sequence shown here is derived from an EMBL/GenBank/DDBJ whole genome shotgun (WGS) entry which is preliminary data.</text>
</comment>
<dbReference type="Pfam" id="PF04627">
    <property type="entry name" value="ATP-synt_Eps"/>
    <property type="match status" value="1"/>
</dbReference>
<accession>A0A2V0NKU9</accession>
<dbReference type="GO" id="GO:0005743">
    <property type="term" value="C:mitochondrial inner membrane"/>
    <property type="evidence" value="ECO:0007669"/>
    <property type="project" value="InterPro"/>
</dbReference>
<dbReference type="InterPro" id="IPR006721">
    <property type="entry name" value="ATP_synth_F1_esu_mt"/>
</dbReference>
<evidence type="ECO:0000313" key="3">
    <source>
        <dbReference type="Proteomes" id="UP000247498"/>
    </source>
</evidence>
<reference evidence="2 3" key="1">
    <citation type="journal article" date="2018" name="Sci. Rep.">
        <title>Raphidocelis subcapitata (=Pseudokirchneriella subcapitata) provides an insight into genome evolution and environmental adaptations in the Sphaeropleales.</title>
        <authorList>
            <person name="Suzuki S."/>
            <person name="Yamaguchi H."/>
            <person name="Nakajima N."/>
            <person name="Kawachi M."/>
        </authorList>
    </citation>
    <scope>NUCLEOTIDE SEQUENCE [LARGE SCALE GENOMIC DNA]</scope>
    <source>
        <strain evidence="2 3">NIES-35</strain>
    </source>
</reference>
<sequence length="76" mass="8352">MSAPASGPFWRAAGMSYLKYANICADMMRGVMKEPFKSKALARQSIYFRSSKFADGKQSTPVITDLEAVPTTQPKS</sequence>
<name>A0A2V0NKU9_9CHLO</name>
<protein>
    <recommendedName>
        <fullName evidence="4">ATP synthase subunit epsilon, mitochondrial</fullName>
    </recommendedName>
</protein>
<dbReference type="PANTHER" id="PTHR12448">
    <property type="entry name" value="ATP SYNTHASE EPSILON CHAIN, MITOCHONDRIAL"/>
    <property type="match status" value="1"/>
</dbReference>
<dbReference type="SUPFAM" id="SSF48690">
    <property type="entry name" value="Epsilon subunit of mitochondrial F1F0-ATP synthase"/>
    <property type="match status" value="1"/>
</dbReference>